<evidence type="ECO:0008006" key="5">
    <source>
        <dbReference type="Google" id="ProtNLM"/>
    </source>
</evidence>
<dbReference type="Proteomes" id="UP000569092">
    <property type="component" value="Unassembled WGS sequence"/>
</dbReference>
<dbReference type="Pfam" id="PF04185">
    <property type="entry name" value="Phosphoesterase"/>
    <property type="match status" value="1"/>
</dbReference>
<accession>A0A7W8J5T2</accession>
<dbReference type="PANTHER" id="PTHR31956:SF8">
    <property type="entry name" value="ACID PHOSPHATASE PHOA (AFU_ORTHOLOGUE AFUA_1G03570)"/>
    <property type="match status" value="1"/>
</dbReference>
<dbReference type="GO" id="GO:0016788">
    <property type="term" value="F:hydrolase activity, acting on ester bonds"/>
    <property type="evidence" value="ECO:0007669"/>
    <property type="project" value="InterPro"/>
</dbReference>
<comment type="caution">
    <text evidence="3">The sequence shown here is derived from an EMBL/GenBank/DDBJ whole genome shotgun (WGS) entry which is preliminary data.</text>
</comment>
<dbReference type="GO" id="GO:0009395">
    <property type="term" value="P:phospholipid catabolic process"/>
    <property type="evidence" value="ECO:0007669"/>
    <property type="project" value="TreeGrafter"/>
</dbReference>
<dbReference type="AlphaFoldDB" id="A0A7W8J5T2"/>
<dbReference type="InterPro" id="IPR017850">
    <property type="entry name" value="Alkaline_phosphatase_core_sf"/>
</dbReference>
<gene>
    <name evidence="3" type="ORF">HDF10_001128</name>
</gene>
<evidence type="ECO:0000313" key="4">
    <source>
        <dbReference type="Proteomes" id="UP000569092"/>
    </source>
</evidence>
<reference evidence="3 4" key="1">
    <citation type="submission" date="2020-08" db="EMBL/GenBank/DDBJ databases">
        <title>Genomic Encyclopedia of Type Strains, Phase IV (KMG-V): Genome sequencing to study the core and pangenomes of soil and plant-associated prokaryotes.</title>
        <authorList>
            <person name="Whitman W."/>
        </authorList>
    </citation>
    <scope>NUCLEOTIDE SEQUENCE [LARGE SCALE GENOMIC DNA]</scope>
    <source>
        <strain evidence="3 4">M8US30</strain>
    </source>
</reference>
<organism evidence="3 4">
    <name type="scientific">Tunturiibacter lichenicola</name>
    <dbReference type="NCBI Taxonomy" id="2051959"/>
    <lineage>
        <taxon>Bacteria</taxon>
        <taxon>Pseudomonadati</taxon>
        <taxon>Acidobacteriota</taxon>
        <taxon>Terriglobia</taxon>
        <taxon>Terriglobales</taxon>
        <taxon>Acidobacteriaceae</taxon>
        <taxon>Tunturiibacter</taxon>
    </lineage>
</organism>
<protein>
    <recommendedName>
        <fullName evidence="5">Phosphoesterase</fullName>
    </recommendedName>
</protein>
<feature type="signal peptide" evidence="2">
    <location>
        <begin position="1"/>
        <end position="21"/>
    </location>
</feature>
<dbReference type="InterPro" id="IPR007312">
    <property type="entry name" value="Phosphoesterase"/>
</dbReference>
<sequence>MISKTVTLGVLATALVSTMSAQEGPTPTGIPTLDHVFVVMMENHGYSQIVNNPNAPFINQYANLHNVGTNYFAIAHPSLTNYLEIVGGSNFGVHTDNYPDWHNKNCTTNLASGTVATDNPASPLICPIAGTGTDAATPAIDFTNETQGPPGTINIDGKQSIPADKQIVGKTIADQLAAKGMSWKSYQESIPLNSIDLVNYSDGYFSNRTDFANMLPHQNPPLTSAGIVALYAAKHNPFVYFQSVQEGVDRQNSLKNTADFIDSNGLYADLSSGHVPAYSFIVPNQCNDQHGRGNAGPFCAFDPTDNGTQAGLNPALIYRGDVAVKEIVNSIHNSPVWKEGKSAIVVVWDENDYSTAPETNQVLLIVDTNYGVSGVRSGVRYDHFALLKTIEAGLGLPCLNHACDANETVMSDLFGLK</sequence>
<name>A0A7W8J5T2_9BACT</name>
<proteinExistence type="predicted"/>
<keyword evidence="1" id="KW-0378">Hydrolase</keyword>
<evidence type="ECO:0000256" key="1">
    <source>
        <dbReference type="ARBA" id="ARBA00022801"/>
    </source>
</evidence>
<keyword evidence="2" id="KW-0732">Signal</keyword>
<dbReference type="EMBL" id="JACHDZ010000001">
    <property type="protein sequence ID" value="MBB5343178.1"/>
    <property type="molecule type" value="Genomic_DNA"/>
</dbReference>
<feature type="chain" id="PRO_5031145882" description="Phosphoesterase" evidence="2">
    <location>
        <begin position="22"/>
        <end position="417"/>
    </location>
</feature>
<evidence type="ECO:0000256" key="2">
    <source>
        <dbReference type="SAM" id="SignalP"/>
    </source>
</evidence>
<dbReference type="PANTHER" id="PTHR31956">
    <property type="entry name" value="NON-SPECIFIC PHOSPHOLIPASE C4-RELATED"/>
    <property type="match status" value="1"/>
</dbReference>
<dbReference type="Gene3D" id="3.40.720.10">
    <property type="entry name" value="Alkaline Phosphatase, subunit A"/>
    <property type="match status" value="1"/>
</dbReference>
<evidence type="ECO:0000313" key="3">
    <source>
        <dbReference type="EMBL" id="MBB5343178.1"/>
    </source>
</evidence>